<dbReference type="InterPro" id="IPR012337">
    <property type="entry name" value="RNaseH-like_sf"/>
</dbReference>
<reference evidence="1 2" key="1">
    <citation type="submission" date="2019-11" db="EMBL/GenBank/DDBJ databases">
        <title>Novel Deefgea species.</title>
        <authorList>
            <person name="Han J.-H."/>
        </authorList>
    </citation>
    <scope>NUCLEOTIDE SEQUENCE [LARGE SCALE GENOMIC DNA]</scope>
    <source>
        <strain evidence="1 2">LMG 24817</strain>
    </source>
</reference>
<protein>
    <submittedName>
        <fullName evidence="1">Uncharacterized protein</fullName>
    </submittedName>
</protein>
<dbReference type="InterPro" id="IPR036397">
    <property type="entry name" value="RNaseH_sf"/>
</dbReference>
<proteinExistence type="predicted"/>
<dbReference type="Proteomes" id="UP001195660">
    <property type="component" value="Unassembled WGS sequence"/>
</dbReference>
<name>A0ABS2CH08_9NEIS</name>
<keyword evidence="2" id="KW-1185">Reference proteome</keyword>
<dbReference type="Gene3D" id="3.30.420.10">
    <property type="entry name" value="Ribonuclease H-like superfamily/Ribonuclease H"/>
    <property type="match status" value="1"/>
</dbReference>
<gene>
    <name evidence="1" type="ORF">GM173_15595</name>
</gene>
<dbReference type="SUPFAM" id="SSF53098">
    <property type="entry name" value="Ribonuclease H-like"/>
    <property type="match status" value="1"/>
</dbReference>
<organism evidence="1 2">
    <name type="scientific">Deefgea chitinilytica</name>
    <dbReference type="NCBI Taxonomy" id="570276"/>
    <lineage>
        <taxon>Bacteria</taxon>
        <taxon>Pseudomonadati</taxon>
        <taxon>Pseudomonadota</taxon>
        <taxon>Betaproteobacteria</taxon>
        <taxon>Neisseriales</taxon>
        <taxon>Chitinibacteraceae</taxon>
        <taxon>Deefgea</taxon>
    </lineage>
</organism>
<sequence length="173" mass="20233">MRVFVDTEFTDFVQIDLISIALVSEDGREFYAERNDYRAEDCSDFVREAVLPLLGRIEGATCNRTELTQRLRAWFEALPEPATLMFDYFADWELLTDAFLGDEYDQPPINVGEKQMLTSEFIGNPIFQRALYNFFTPEWPAHHALVDARAFRSAFLEMQNANLFTESLFYLRR</sequence>
<accession>A0ABS2CH08</accession>
<evidence type="ECO:0000313" key="2">
    <source>
        <dbReference type="Proteomes" id="UP001195660"/>
    </source>
</evidence>
<dbReference type="EMBL" id="WOFE01000015">
    <property type="protein sequence ID" value="MBM5572995.1"/>
    <property type="molecule type" value="Genomic_DNA"/>
</dbReference>
<comment type="caution">
    <text evidence="1">The sequence shown here is derived from an EMBL/GenBank/DDBJ whole genome shotgun (WGS) entry which is preliminary data.</text>
</comment>
<evidence type="ECO:0000313" key="1">
    <source>
        <dbReference type="EMBL" id="MBM5572995.1"/>
    </source>
</evidence>